<comment type="subcellular location">
    <subcellularLocation>
        <location evidence="1">Membrane</location>
        <topology evidence="1">Multi-pass membrane protein</topology>
    </subcellularLocation>
</comment>
<evidence type="ECO:0000256" key="2">
    <source>
        <dbReference type="ARBA" id="ARBA00006375"/>
    </source>
</evidence>
<evidence type="ECO:0000256" key="9">
    <source>
        <dbReference type="RuleBase" id="RU000488"/>
    </source>
</evidence>
<evidence type="ECO:0000256" key="6">
    <source>
        <dbReference type="ARBA" id="ARBA00022989"/>
    </source>
</evidence>
<evidence type="ECO:0000256" key="1">
    <source>
        <dbReference type="ARBA" id="ARBA00004141"/>
    </source>
</evidence>
<dbReference type="EMBL" id="QZWG01000017">
    <property type="protein sequence ID" value="RZB57484.1"/>
    <property type="molecule type" value="Genomic_DNA"/>
</dbReference>
<keyword evidence="5" id="KW-0677">Repeat</keyword>
<proteinExistence type="inferred from homology"/>
<name>A0A445G8I9_GLYSO</name>
<evidence type="ECO:0000256" key="4">
    <source>
        <dbReference type="ARBA" id="ARBA00022692"/>
    </source>
</evidence>
<dbReference type="SUPFAM" id="SSF103506">
    <property type="entry name" value="Mitochondrial carrier"/>
    <property type="match status" value="1"/>
</dbReference>
<keyword evidence="6" id="KW-1133">Transmembrane helix</keyword>
<gene>
    <name evidence="10" type="ORF">D0Y65_046242</name>
</gene>
<evidence type="ECO:0000256" key="8">
    <source>
        <dbReference type="PROSITE-ProRule" id="PRU00282"/>
    </source>
</evidence>
<evidence type="ECO:0000313" key="10">
    <source>
        <dbReference type="EMBL" id="RZB57484.1"/>
    </source>
</evidence>
<feature type="repeat" description="Solcar" evidence="8">
    <location>
        <begin position="1"/>
        <end position="65"/>
    </location>
</feature>
<evidence type="ECO:0000256" key="7">
    <source>
        <dbReference type="ARBA" id="ARBA00023136"/>
    </source>
</evidence>
<evidence type="ECO:0000313" key="11">
    <source>
        <dbReference type="Proteomes" id="UP000289340"/>
    </source>
</evidence>
<dbReference type="InterPro" id="IPR023395">
    <property type="entry name" value="MCP_dom_sf"/>
</dbReference>
<comment type="caution">
    <text evidence="10">The sequence shown here is derived from an EMBL/GenBank/DDBJ whole genome shotgun (WGS) entry which is preliminary data.</text>
</comment>
<dbReference type="SMR" id="A0A445G8I9"/>
<keyword evidence="11" id="KW-1185">Reference proteome</keyword>
<sequence length="87" mass="9977">MVLMEMSALQIPGSANQYDSVLHAFYKISKNEGLKGLYKGLILRLIMYMSQGSLFFASYEFFKRTFSLEASHPIDLCIQDNDENVEE</sequence>
<evidence type="ECO:0000256" key="5">
    <source>
        <dbReference type="ARBA" id="ARBA00022737"/>
    </source>
</evidence>
<dbReference type="AlphaFoldDB" id="A0A445G8I9"/>
<comment type="similarity">
    <text evidence="2 9">Belongs to the mitochondrial carrier (TC 2.A.29) family.</text>
</comment>
<keyword evidence="4 8" id="KW-0812">Transmembrane</keyword>
<evidence type="ECO:0000256" key="3">
    <source>
        <dbReference type="ARBA" id="ARBA00022448"/>
    </source>
</evidence>
<protein>
    <submittedName>
        <fullName evidence="10">Uncharacterized protein</fullName>
    </submittedName>
</protein>
<dbReference type="Gene3D" id="1.50.40.10">
    <property type="entry name" value="Mitochondrial carrier domain"/>
    <property type="match status" value="1"/>
</dbReference>
<accession>A0A445G8I9</accession>
<dbReference type="InterPro" id="IPR018108">
    <property type="entry name" value="MCP_transmembrane"/>
</dbReference>
<dbReference type="PANTHER" id="PTHR45667">
    <property type="entry name" value="S-ADENOSYLMETHIONINE MITOCHONDRIAL CARRIER PROTEIN"/>
    <property type="match status" value="1"/>
</dbReference>
<keyword evidence="3 9" id="KW-0813">Transport</keyword>
<keyword evidence="7 8" id="KW-0472">Membrane</keyword>
<dbReference type="PROSITE" id="PS50920">
    <property type="entry name" value="SOLCAR"/>
    <property type="match status" value="1"/>
</dbReference>
<organism evidence="10 11">
    <name type="scientific">Glycine soja</name>
    <name type="common">Wild soybean</name>
    <dbReference type="NCBI Taxonomy" id="3848"/>
    <lineage>
        <taxon>Eukaryota</taxon>
        <taxon>Viridiplantae</taxon>
        <taxon>Streptophyta</taxon>
        <taxon>Embryophyta</taxon>
        <taxon>Tracheophyta</taxon>
        <taxon>Spermatophyta</taxon>
        <taxon>Magnoliopsida</taxon>
        <taxon>eudicotyledons</taxon>
        <taxon>Gunneridae</taxon>
        <taxon>Pentapetalae</taxon>
        <taxon>rosids</taxon>
        <taxon>fabids</taxon>
        <taxon>Fabales</taxon>
        <taxon>Fabaceae</taxon>
        <taxon>Papilionoideae</taxon>
        <taxon>50 kb inversion clade</taxon>
        <taxon>NPAAA clade</taxon>
        <taxon>indigoferoid/millettioid clade</taxon>
        <taxon>Phaseoleae</taxon>
        <taxon>Glycine</taxon>
        <taxon>Glycine subgen. Soja</taxon>
    </lineage>
</organism>
<dbReference type="Pfam" id="PF00153">
    <property type="entry name" value="Mito_carr"/>
    <property type="match status" value="1"/>
</dbReference>
<dbReference type="GO" id="GO:0016020">
    <property type="term" value="C:membrane"/>
    <property type="evidence" value="ECO:0007669"/>
    <property type="project" value="UniProtKB-SubCell"/>
</dbReference>
<reference evidence="10 11" key="1">
    <citation type="submission" date="2018-09" db="EMBL/GenBank/DDBJ databases">
        <title>A high-quality reference genome of wild soybean provides a powerful tool to mine soybean genomes.</title>
        <authorList>
            <person name="Xie M."/>
            <person name="Chung C.Y.L."/>
            <person name="Li M.-W."/>
            <person name="Wong F.-L."/>
            <person name="Chan T.-F."/>
            <person name="Lam H.-M."/>
        </authorList>
    </citation>
    <scope>NUCLEOTIDE SEQUENCE [LARGE SCALE GENOMIC DNA]</scope>
    <source>
        <strain evidence="11">cv. W05</strain>
        <tissue evidence="10">Hypocotyl of etiolated seedlings</tissue>
    </source>
</reference>
<dbReference type="Proteomes" id="UP000289340">
    <property type="component" value="Chromosome 17"/>
</dbReference>